<evidence type="ECO:0000313" key="5">
    <source>
        <dbReference type="Proteomes" id="UP000321332"/>
    </source>
</evidence>
<dbReference type="PANTHER" id="PTHR30576">
    <property type="entry name" value="COLANIC BIOSYNTHESIS UDP-GLUCOSE LIPID CARRIER TRANSFERASE"/>
    <property type="match status" value="1"/>
</dbReference>
<reference evidence="4 5" key="1">
    <citation type="submission" date="2019-06" db="EMBL/GenBank/DDBJ databases">
        <title>Genome analyses of bacteria isolated from kimchi.</title>
        <authorList>
            <person name="Lee S."/>
            <person name="Ahn S."/>
            <person name="Roh S."/>
        </authorList>
    </citation>
    <scope>NUCLEOTIDE SEQUENCE [LARGE SCALE GENOMIC DNA]</scope>
    <source>
        <strain evidence="4 5">CBA3620</strain>
        <plasmid evidence="4 5">unnamed1</plasmid>
    </source>
</reference>
<gene>
    <name evidence="4" type="ORF">FGL89_08020</name>
</gene>
<protein>
    <submittedName>
        <fullName evidence="4">Sugar transferase</fullName>
    </submittedName>
</protein>
<comment type="similarity">
    <text evidence="1">Belongs to the bacterial sugar transferase family.</text>
</comment>
<dbReference type="PANTHER" id="PTHR30576:SF10">
    <property type="entry name" value="SLL5057 PROTEIN"/>
    <property type="match status" value="1"/>
</dbReference>
<proteinExistence type="inferred from homology"/>
<evidence type="ECO:0000259" key="3">
    <source>
        <dbReference type="Pfam" id="PF02397"/>
    </source>
</evidence>
<name>A0AAE6IL21_LEUCA</name>
<feature type="transmembrane region" description="Helical" evidence="2">
    <location>
        <begin position="12"/>
        <end position="34"/>
    </location>
</feature>
<dbReference type="AlphaFoldDB" id="A0AAE6IL21"/>
<dbReference type="Proteomes" id="UP000321332">
    <property type="component" value="Plasmid unnamed1"/>
</dbReference>
<organism evidence="4 5">
    <name type="scientific">Leuconostoc carnosum</name>
    <dbReference type="NCBI Taxonomy" id="1252"/>
    <lineage>
        <taxon>Bacteria</taxon>
        <taxon>Bacillati</taxon>
        <taxon>Bacillota</taxon>
        <taxon>Bacilli</taxon>
        <taxon>Lactobacillales</taxon>
        <taxon>Lactobacillaceae</taxon>
        <taxon>Leuconostoc</taxon>
    </lineage>
</organism>
<keyword evidence="2" id="KW-0812">Transmembrane</keyword>
<sequence length="194" mass="21985">MVYRRYIKRILDLIVAAVMIFVMILPLFLVAVIIKLSSKGPVLFKQERFGKNSKPFTLYKFRSMTETAPIKAHSEFSDIRNYVTPFGMLIRKTSIDELPQLINILKGEMSFIGPRPLAQTDIDVLKMRRSNGGDHVLPGISGLAQVNGRNDITDDDKAMYDAEYAKTVSLKLDMCICVKTIVSVIKADHVFKER</sequence>
<feature type="domain" description="Bacterial sugar transferase" evidence="3">
    <location>
        <begin position="8"/>
        <end position="186"/>
    </location>
</feature>
<keyword evidence="2" id="KW-0472">Membrane</keyword>
<dbReference type="GO" id="GO:0016780">
    <property type="term" value="F:phosphotransferase activity, for other substituted phosphate groups"/>
    <property type="evidence" value="ECO:0007669"/>
    <property type="project" value="TreeGrafter"/>
</dbReference>
<dbReference type="Pfam" id="PF02397">
    <property type="entry name" value="Bac_transf"/>
    <property type="match status" value="1"/>
</dbReference>
<keyword evidence="4" id="KW-0808">Transferase</keyword>
<evidence type="ECO:0000256" key="1">
    <source>
        <dbReference type="ARBA" id="ARBA00006464"/>
    </source>
</evidence>
<keyword evidence="2" id="KW-1133">Transmembrane helix</keyword>
<evidence type="ECO:0000313" key="4">
    <source>
        <dbReference type="EMBL" id="QEA34132.1"/>
    </source>
</evidence>
<dbReference type="EMBL" id="CP042375">
    <property type="protein sequence ID" value="QEA34132.1"/>
    <property type="molecule type" value="Genomic_DNA"/>
</dbReference>
<keyword evidence="4" id="KW-0614">Plasmid</keyword>
<geneLocation type="plasmid" evidence="4 5">
    <name>unnamed1</name>
</geneLocation>
<dbReference type="InterPro" id="IPR003362">
    <property type="entry name" value="Bact_transf"/>
</dbReference>
<evidence type="ECO:0000256" key="2">
    <source>
        <dbReference type="SAM" id="Phobius"/>
    </source>
</evidence>
<accession>A0AAE6IL21</accession>